<evidence type="ECO:0000313" key="4">
    <source>
        <dbReference type="EMBL" id="QPB82005.1"/>
    </source>
</evidence>
<keyword evidence="1" id="KW-0472">Membrane</keyword>
<dbReference type="Proteomes" id="UP000036850">
    <property type="component" value="Unassembled WGS sequence"/>
</dbReference>
<keyword evidence="1" id="KW-0812">Transmembrane</keyword>
<name>A0A0L0EPK3_9GAMM</name>
<evidence type="ECO:0000256" key="1">
    <source>
        <dbReference type="SAM" id="Phobius"/>
    </source>
</evidence>
<feature type="transmembrane region" description="Helical" evidence="1">
    <location>
        <begin position="39"/>
        <end position="60"/>
    </location>
</feature>
<dbReference type="GeneID" id="61355923"/>
<sequence length="103" mass="11119">MLAVLMIGALTFCGLSVFSLCKANYCACKRAGQCDNPLNHYWLAAILSALLALVCSCLALHTEKGTLVWILMMASCLAGALLSAQWQKRKLKQADDLLTDGIN</sequence>
<protein>
    <recommendedName>
        <fullName evidence="8">DUF3325 domain-containing protein</fullName>
    </recommendedName>
</protein>
<evidence type="ECO:0000313" key="7">
    <source>
        <dbReference type="Proteomes" id="UP000305729"/>
    </source>
</evidence>
<dbReference type="EMBL" id="CP045429">
    <property type="protein sequence ID" value="QPB82005.1"/>
    <property type="molecule type" value="Genomic_DNA"/>
</dbReference>
<gene>
    <name evidence="3" type="ORF">AC626_17505</name>
    <name evidence="2" type="ORF">AT705_14930</name>
    <name evidence="4" type="ORF">CWC22_002880</name>
</gene>
<evidence type="ECO:0000313" key="2">
    <source>
        <dbReference type="EMBL" id="ALU44126.1"/>
    </source>
</evidence>
<dbReference type="KEGG" id="prr:AT705_14930"/>
<feature type="transmembrane region" description="Helical" evidence="1">
    <location>
        <begin position="67"/>
        <end position="86"/>
    </location>
</feature>
<dbReference type="Proteomes" id="UP000305729">
    <property type="component" value="Chromosome 1"/>
</dbReference>
<evidence type="ECO:0008006" key="8">
    <source>
        <dbReference type="Google" id="ProtNLM"/>
    </source>
</evidence>
<reference evidence="4 7" key="4">
    <citation type="submission" date="2019-10" db="EMBL/GenBank/DDBJ databases">
        <title>Pseudoalteromonas rubra S4059.</title>
        <authorList>
            <person name="Paulsen S."/>
            <person name="Wang X."/>
        </authorList>
    </citation>
    <scope>NUCLEOTIDE SEQUENCE [LARGE SCALE GENOMIC DNA]</scope>
    <source>
        <strain evidence="4 7">S4059</strain>
    </source>
</reference>
<dbReference type="AlphaFoldDB" id="A0A0L0EPK3"/>
<evidence type="ECO:0000313" key="6">
    <source>
        <dbReference type="Proteomes" id="UP000069015"/>
    </source>
</evidence>
<accession>A0A0L0EPK3</accession>
<dbReference type="Proteomes" id="UP000069015">
    <property type="component" value="Chromosome 1"/>
</dbReference>
<dbReference type="EMBL" id="CP013611">
    <property type="protein sequence ID" value="ALU44126.1"/>
    <property type="molecule type" value="Genomic_DNA"/>
</dbReference>
<organism evidence="3 5">
    <name type="scientific">Pseudoalteromonas rubra</name>
    <dbReference type="NCBI Taxonomy" id="43658"/>
    <lineage>
        <taxon>Bacteria</taxon>
        <taxon>Pseudomonadati</taxon>
        <taxon>Pseudomonadota</taxon>
        <taxon>Gammaproteobacteria</taxon>
        <taxon>Alteromonadales</taxon>
        <taxon>Pseudoalteromonadaceae</taxon>
        <taxon>Pseudoalteromonas</taxon>
    </lineage>
</organism>
<reference evidence="3" key="2">
    <citation type="submission" date="2015-07" db="EMBL/GenBank/DDBJ databases">
        <title>MeaNS - Measles Nucleotide Surveillance Program.</title>
        <authorList>
            <person name="Tran T."/>
            <person name="Druce J."/>
        </authorList>
    </citation>
    <scope>NUCLEOTIDE SEQUENCE</scope>
    <source>
        <strain evidence="3">OCN096</strain>
    </source>
</reference>
<reference evidence="5" key="1">
    <citation type="submission" date="2015-07" db="EMBL/GenBank/DDBJ databases">
        <title>Draft genome sequence of a Pseudoalteromonas rubra strain, OCN096, isolated from Kaneohe Bay, Oahu, Hawaii.</title>
        <authorList>
            <person name="Beurmann S."/>
            <person name="Ushijima B."/>
            <person name="Belcaid M."/>
            <person name="Callahan S.M."/>
            <person name="Aeby G.S."/>
        </authorList>
    </citation>
    <scope>NUCLEOTIDE SEQUENCE [LARGE SCALE GENOMIC DNA]</scope>
    <source>
        <strain evidence="5">OCN096</strain>
    </source>
</reference>
<reference evidence="2 6" key="3">
    <citation type="submission" date="2015-12" db="EMBL/GenBank/DDBJ databases">
        <title>Complete genome sequence of Pseudoalteromonas rubra SCSIO 6842, harboring a conjugative plasmid.</title>
        <authorList>
            <person name="Li B."/>
            <person name="Wang X."/>
        </authorList>
    </citation>
    <scope>NUCLEOTIDE SEQUENCE [LARGE SCALE GENOMIC DNA]</scope>
    <source>
        <strain evidence="2 6">SCSIO 6842</strain>
    </source>
</reference>
<keyword evidence="1" id="KW-1133">Transmembrane helix</keyword>
<proteinExistence type="predicted"/>
<dbReference type="EMBL" id="LFZX01000161">
    <property type="protein sequence ID" value="KNC66344.1"/>
    <property type="molecule type" value="Genomic_DNA"/>
</dbReference>
<dbReference type="OrthoDB" id="6292606at2"/>
<dbReference type="RefSeq" id="WP_010383225.1">
    <property type="nucleotide sequence ID" value="NZ_AHCD03000020.1"/>
</dbReference>
<evidence type="ECO:0000313" key="5">
    <source>
        <dbReference type="Proteomes" id="UP000036850"/>
    </source>
</evidence>
<evidence type="ECO:0000313" key="3">
    <source>
        <dbReference type="EMBL" id="KNC66344.1"/>
    </source>
</evidence>